<gene>
    <name evidence="4" type="ORF">FYJ35_00895</name>
</gene>
<sequence length="244" mass="27144">MKKPASPKYSGNDFREDLERFYGMSLDPEQKAFRDAICRPGGIITFCNAIAGSGKTTIAVGCANLLCRYGIVNGIVYVVSPTQEKVQGYLKGSIEEKSAPYMGALEEALLEIGINPSQVISTPDNMKAVKEGLAYVTAITHTFLRGKNVSKKAIIIDEAQNFYLSDLKKTLTRPHDDCKVIVIGHTGQIDLYKHPENSGFAPMIEHFRSKHDERAAFCELHHNYRGWVSTTADEVLTEIERDTR</sequence>
<feature type="domain" description="PhoH-like protein" evidence="3">
    <location>
        <begin position="28"/>
        <end position="222"/>
    </location>
</feature>
<evidence type="ECO:0000256" key="1">
    <source>
        <dbReference type="ARBA" id="ARBA00022741"/>
    </source>
</evidence>
<dbReference type="Pfam" id="PF02562">
    <property type="entry name" value="PhoH"/>
    <property type="match status" value="1"/>
</dbReference>
<organism evidence="4 5">
    <name type="scientific">Porcincola intestinalis</name>
    <dbReference type="NCBI Taxonomy" id="2606632"/>
    <lineage>
        <taxon>Bacteria</taxon>
        <taxon>Bacillati</taxon>
        <taxon>Bacillota</taxon>
        <taxon>Clostridia</taxon>
        <taxon>Lachnospirales</taxon>
        <taxon>Lachnospiraceae</taxon>
        <taxon>Porcincola</taxon>
    </lineage>
</organism>
<dbReference type="GO" id="GO:0005524">
    <property type="term" value="F:ATP binding"/>
    <property type="evidence" value="ECO:0007669"/>
    <property type="project" value="UniProtKB-KW"/>
</dbReference>
<dbReference type="GO" id="GO:0005829">
    <property type="term" value="C:cytosol"/>
    <property type="evidence" value="ECO:0007669"/>
    <property type="project" value="TreeGrafter"/>
</dbReference>
<dbReference type="Gene3D" id="3.40.50.300">
    <property type="entry name" value="P-loop containing nucleotide triphosphate hydrolases"/>
    <property type="match status" value="1"/>
</dbReference>
<accession>A0A6L5WZT7</accession>
<comment type="caution">
    <text evidence="4">The sequence shown here is derived from an EMBL/GenBank/DDBJ whole genome shotgun (WGS) entry which is preliminary data.</text>
</comment>
<evidence type="ECO:0000256" key="2">
    <source>
        <dbReference type="ARBA" id="ARBA00022840"/>
    </source>
</evidence>
<dbReference type="PANTHER" id="PTHR30473">
    <property type="entry name" value="PROTEIN PHOH"/>
    <property type="match status" value="1"/>
</dbReference>
<dbReference type="RefSeq" id="WP_154521780.1">
    <property type="nucleotide sequence ID" value="NZ_JAXFDQ010000013.1"/>
</dbReference>
<keyword evidence="2" id="KW-0067">ATP-binding</keyword>
<reference evidence="4 5" key="1">
    <citation type="submission" date="2019-08" db="EMBL/GenBank/DDBJ databases">
        <title>In-depth cultivation of the pig gut microbiome towards novel bacterial diversity and tailored functional studies.</title>
        <authorList>
            <person name="Wylensek D."/>
            <person name="Hitch T.C.A."/>
            <person name="Clavel T."/>
        </authorList>
    </citation>
    <scope>NUCLEOTIDE SEQUENCE [LARGE SCALE GENOMIC DNA]</scope>
    <source>
        <strain evidence="4 5">Oil+RF-744-WCA-WT-11</strain>
    </source>
</reference>
<evidence type="ECO:0000313" key="4">
    <source>
        <dbReference type="EMBL" id="MSS13619.1"/>
    </source>
</evidence>
<dbReference type="InterPro" id="IPR003714">
    <property type="entry name" value="PhoH"/>
</dbReference>
<dbReference type="InterPro" id="IPR051451">
    <property type="entry name" value="PhoH2-like"/>
</dbReference>
<keyword evidence="1" id="KW-0547">Nucleotide-binding</keyword>
<evidence type="ECO:0000313" key="5">
    <source>
        <dbReference type="Proteomes" id="UP000481852"/>
    </source>
</evidence>
<dbReference type="SUPFAM" id="SSF52540">
    <property type="entry name" value="P-loop containing nucleoside triphosphate hydrolases"/>
    <property type="match status" value="1"/>
</dbReference>
<keyword evidence="5" id="KW-1185">Reference proteome</keyword>
<dbReference type="AlphaFoldDB" id="A0A6L5WZT7"/>
<evidence type="ECO:0000259" key="3">
    <source>
        <dbReference type="Pfam" id="PF02562"/>
    </source>
</evidence>
<protein>
    <submittedName>
        <fullName evidence="4">PhoH family protein</fullName>
    </submittedName>
</protein>
<dbReference type="InterPro" id="IPR027417">
    <property type="entry name" value="P-loop_NTPase"/>
</dbReference>
<dbReference type="PANTHER" id="PTHR30473:SF2">
    <property type="entry name" value="PIN DOMAIN-CONTAINING PROTEIN"/>
    <property type="match status" value="1"/>
</dbReference>
<dbReference type="Proteomes" id="UP000481852">
    <property type="component" value="Unassembled WGS sequence"/>
</dbReference>
<name>A0A6L5WZT7_9FIRM</name>
<dbReference type="EMBL" id="VULZ01000001">
    <property type="protein sequence ID" value="MSS13619.1"/>
    <property type="molecule type" value="Genomic_DNA"/>
</dbReference>
<proteinExistence type="predicted"/>